<keyword evidence="1" id="KW-0472">Membrane</keyword>
<sequence length="235" mass="26495">MEFYTSSLKWLNDNQGVLAVIIFLLTLLFGWISGIFRALQKKPRFKLSLIPGPTFTTTTITGHLDNGIPTHKTAIALYLSVANIGSAPSEIKYVKVGYHWDIKPFRKEWFKYRLGWFWLDFQTAALEDFHCEIGDKIKVFPFLLQGNSLTGIAANTYLTEGRVVNGVIYFEQQECWGASYPKEKNGKTKIKIAVVDANDKAHVATKEIDVVELGYARTFNPSFGSTLDTLNGQQT</sequence>
<dbReference type="HOGENOM" id="CLU_1097365_0_0_6"/>
<name>F2G886_ALTMD</name>
<dbReference type="Proteomes" id="UP000001870">
    <property type="component" value="Chromosome"/>
</dbReference>
<dbReference type="AlphaFoldDB" id="F2G886"/>
<reference evidence="2 3" key="2">
    <citation type="journal article" date="2015" name="Antonie Van Leeuwenhoek">
        <title>Ecophysiological diversity of a novel member of the genus Alteromonas, and description of Alteromonas mediterranea sp. nov.</title>
        <authorList>
            <person name="Ivanova E.P."/>
            <person name="Lopez-Perez M."/>
            <person name="Zabalos M."/>
            <person name="Nguyen S.H."/>
            <person name="Webb H.K."/>
            <person name="Ryan J."/>
            <person name="Lagutin K."/>
            <person name="Vyssotski M."/>
            <person name="Crawford R.J."/>
            <person name="Rodriguez-Valera F."/>
        </authorList>
    </citation>
    <scope>NUCLEOTIDE SEQUENCE [LARGE SCALE GENOMIC DNA]</scope>
    <source>
        <strain evidence="3">DSM 17117 / CIP 110805 / LMG 28347 / Deep ecotype</strain>
    </source>
</reference>
<evidence type="ECO:0000256" key="1">
    <source>
        <dbReference type="SAM" id="Phobius"/>
    </source>
</evidence>
<reference evidence="2 3" key="1">
    <citation type="journal article" date="2008" name="ISME J.">
        <title>Comparative genomics of two ecotypes of the marine planktonic copiotroph Alteromonas macleodii suggests alternative lifestyles associated with different kinds of particulate organic matter.</title>
        <authorList>
            <person name="Ivars-Martinez E."/>
            <person name="Martin-Cuadrado A.B."/>
            <person name="D'Auria G."/>
            <person name="Mira A."/>
            <person name="Ferriera S."/>
            <person name="Johnson J."/>
            <person name="Friedman R."/>
            <person name="Rodriguez-Valera F."/>
        </authorList>
    </citation>
    <scope>NUCLEOTIDE SEQUENCE [LARGE SCALE GENOMIC DNA]</scope>
    <source>
        <strain evidence="3">DSM 17117 / CIP 110805 / LMG 28347 / Deep ecotype</strain>
    </source>
</reference>
<keyword evidence="1" id="KW-0812">Transmembrane</keyword>
<keyword evidence="1" id="KW-1133">Transmembrane helix</keyword>
<dbReference type="KEGG" id="amc:MADE_1003195"/>
<accession>F2G886</accession>
<protein>
    <submittedName>
        <fullName evidence="2">Uncharacterized protein</fullName>
    </submittedName>
</protein>
<organism evidence="2 3">
    <name type="scientific">Alteromonas mediterranea (strain DSM 17117 / CIP 110805 / LMG 28347 / Deep ecotype)</name>
    <dbReference type="NCBI Taxonomy" id="1774373"/>
    <lineage>
        <taxon>Bacteria</taxon>
        <taxon>Pseudomonadati</taxon>
        <taxon>Pseudomonadota</taxon>
        <taxon>Gammaproteobacteria</taxon>
        <taxon>Alteromonadales</taxon>
        <taxon>Alteromonadaceae</taxon>
        <taxon>Alteromonas/Salinimonas group</taxon>
        <taxon>Alteromonas</taxon>
    </lineage>
</organism>
<dbReference type="EMBL" id="CP001103">
    <property type="protein sequence ID" value="AEA96787.1"/>
    <property type="molecule type" value="Genomic_DNA"/>
</dbReference>
<feature type="transmembrane region" description="Helical" evidence="1">
    <location>
        <begin position="16"/>
        <end position="39"/>
    </location>
</feature>
<gene>
    <name evidence="2" type="ordered locus">MADE_1003195</name>
</gene>
<dbReference type="RefSeq" id="WP_012517142.1">
    <property type="nucleotide sequence ID" value="NC_011138.3"/>
</dbReference>
<evidence type="ECO:0000313" key="2">
    <source>
        <dbReference type="EMBL" id="AEA96787.1"/>
    </source>
</evidence>
<keyword evidence="3" id="KW-1185">Reference proteome</keyword>
<evidence type="ECO:0000313" key="3">
    <source>
        <dbReference type="Proteomes" id="UP000001870"/>
    </source>
</evidence>
<proteinExistence type="predicted"/>